<dbReference type="InterPro" id="IPR029044">
    <property type="entry name" value="Nucleotide-diphossugar_trans"/>
</dbReference>
<comment type="caution">
    <text evidence="1">The sequence shown here is derived from an EMBL/GenBank/DDBJ whole genome shotgun (WGS) entry which is preliminary data.</text>
</comment>
<dbReference type="Proteomes" id="UP000503820">
    <property type="component" value="Unassembled WGS sequence"/>
</dbReference>
<dbReference type="SUPFAM" id="SSF53448">
    <property type="entry name" value="Nucleotide-diphospho-sugar transferases"/>
    <property type="match status" value="1"/>
</dbReference>
<accession>A0A7J0BXI0</accession>
<reference evidence="1 2" key="1">
    <citation type="submission" date="2020-05" db="EMBL/GenBank/DDBJ databases">
        <title>Draft genome sequence of Desulfovibrio psychrotolerans JS1T.</title>
        <authorList>
            <person name="Ueno A."/>
            <person name="Tamazawa S."/>
            <person name="Tamamura S."/>
            <person name="Murakami T."/>
            <person name="Kiyama T."/>
            <person name="Inomata H."/>
            <person name="Amano Y."/>
            <person name="Miyakawa K."/>
            <person name="Tamaki H."/>
            <person name="Naganuma T."/>
            <person name="Kaneko K."/>
        </authorList>
    </citation>
    <scope>NUCLEOTIDE SEQUENCE [LARGE SCALE GENOMIC DNA]</scope>
    <source>
        <strain evidence="1 2">JS1</strain>
    </source>
</reference>
<protein>
    <recommendedName>
        <fullName evidence="3">Glycosyl transferase family 2</fullName>
    </recommendedName>
</protein>
<evidence type="ECO:0000313" key="2">
    <source>
        <dbReference type="Proteomes" id="UP000503820"/>
    </source>
</evidence>
<organism evidence="1 2">
    <name type="scientific">Desulfovibrio psychrotolerans</name>
    <dbReference type="NCBI Taxonomy" id="415242"/>
    <lineage>
        <taxon>Bacteria</taxon>
        <taxon>Pseudomonadati</taxon>
        <taxon>Thermodesulfobacteriota</taxon>
        <taxon>Desulfovibrionia</taxon>
        <taxon>Desulfovibrionales</taxon>
        <taxon>Desulfovibrionaceae</taxon>
        <taxon>Desulfovibrio</taxon>
    </lineage>
</organism>
<dbReference type="AlphaFoldDB" id="A0A7J0BXI0"/>
<name>A0A7J0BXI0_9BACT</name>
<sequence>MAGETTPSMRIAVIILHYGRPALAGRLYAQITGADPQYAEHVFVLDNCAPEPYPGAWRRTEHNLYWAGALDYALCEMAQQDYSHVWFLNNDLLFDGPPPYLRRAMGRLARMEGTLGPVGIYAPAVTGNPYHPQMVAAPGMQYRTVEYVDGIAPLVSVACWQALGGVDYTGNPYGYGVDVWFSLCAHRAGWRVVVDHGVPVRHRYHSTAREISGFMHTAAQAEAAYLAARLGPDYRTVLAQSARHWHDADSL</sequence>
<dbReference type="RefSeq" id="WP_243451413.1">
    <property type="nucleotide sequence ID" value="NZ_BLVP01000036.1"/>
</dbReference>
<evidence type="ECO:0000313" key="1">
    <source>
        <dbReference type="EMBL" id="GFM38406.1"/>
    </source>
</evidence>
<proteinExistence type="predicted"/>
<gene>
    <name evidence="1" type="ORF">DSM19430T_30900</name>
</gene>
<dbReference type="Gene3D" id="3.90.550.10">
    <property type="entry name" value="Spore Coat Polysaccharide Biosynthesis Protein SpsA, Chain A"/>
    <property type="match status" value="1"/>
</dbReference>
<keyword evidence="2" id="KW-1185">Reference proteome</keyword>
<evidence type="ECO:0008006" key="3">
    <source>
        <dbReference type="Google" id="ProtNLM"/>
    </source>
</evidence>
<dbReference type="EMBL" id="BLVP01000036">
    <property type="protein sequence ID" value="GFM38406.1"/>
    <property type="molecule type" value="Genomic_DNA"/>
</dbReference>